<dbReference type="GO" id="GO:0005730">
    <property type="term" value="C:nucleolus"/>
    <property type="evidence" value="ECO:0007669"/>
    <property type="project" value="UniProtKB-SubCell"/>
</dbReference>
<dbReference type="PANTHER" id="PTHR14211:SF7">
    <property type="entry name" value="RIBOSOME BIOGENESIS PROTEIN NOP53"/>
    <property type="match status" value="1"/>
</dbReference>
<dbReference type="GO" id="GO:0006364">
    <property type="term" value="P:rRNA processing"/>
    <property type="evidence" value="ECO:0007669"/>
    <property type="project" value="TreeGrafter"/>
</dbReference>
<feature type="region of interest" description="Disordered" evidence="7">
    <location>
        <begin position="230"/>
        <end position="253"/>
    </location>
</feature>
<gene>
    <name evidence="8" type="ORF">Pmani_021234</name>
</gene>
<sequence length="511" mass="59847">MVKVVTNVSQGKRKRYNKNKKKAWRKKADISDVEQRLEDERRIERHGGPLSERKDADMMILDVGDGEAETKHTVEDNETNVKLKFTLDKIPEGKWTMKKENGEIQLKPRKKMIKPRKAHQFLNGLPGAKMPYKPRNNNKGKLIQAMKVKAKINSKDPRFAINAKQAIKEMRVSAGANLKKINKMYRPVDFDIWKNDDAVLKECKNKRIESSFIKSITKDYQNMMKINVKKPKHEPPSTLSAVQLPIPGQSYNPSFEAHQDLLRKAMGQEKNKLSRKARDEWLSQKSGPKPGTSFATEETWLKEMTEGLPKTNDDDHEDDDDEEEENKGKRGKKRKREEDDDDDTDADVTISGRGQFERKTKQQRKKERKQKVQVERAAKRKEERIRLHEFYRIKSIQKEIDTGEQKTEHRRRCRAKFQQSLKDKPKRLGRFQYQPLDIPVALGDELPNSLRQIQPAAGLLEDRFNNFQRRNMIEARRRQRITVKTKKRKVKKQIKRGHLQAMKELDALDLD</sequence>
<name>A0AAE1U3F7_9EUCA</name>
<dbReference type="PIRSF" id="PIRSF017302">
    <property type="entry name" value="Gltscr2"/>
    <property type="match status" value="1"/>
</dbReference>
<comment type="caution">
    <text evidence="8">The sequence shown here is derived from an EMBL/GenBank/DDBJ whole genome shotgun (WGS) entry which is preliminary data.</text>
</comment>
<comment type="subcellular location">
    <subcellularLocation>
        <location evidence="1">Nucleus</location>
        <location evidence="1">Nucleolus</location>
    </subcellularLocation>
    <subcellularLocation>
        <location evidence="2">Nucleus</location>
        <location evidence="2">Nucleoplasm</location>
    </subcellularLocation>
</comment>
<feature type="compositionally biased region" description="Acidic residues" evidence="7">
    <location>
        <begin position="314"/>
        <end position="325"/>
    </location>
</feature>
<feature type="compositionally biased region" description="Basic and acidic residues" evidence="7">
    <location>
        <begin position="370"/>
        <end position="380"/>
    </location>
</feature>
<evidence type="ECO:0000256" key="4">
    <source>
        <dbReference type="ARBA" id="ARBA00018339"/>
    </source>
</evidence>
<dbReference type="GO" id="GO:0000027">
    <property type="term" value="P:ribosomal large subunit assembly"/>
    <property type="evidence" value="ECO:0007669"/>
    <property type="project" value="TreeGrafter"/>
</dbReference>
<evidence type="ECO:0000256" key="5">
    <source>
        <dbReference type="ARBA" id="ARBA00022517"/>
    </source>
</evidence>
<evidence type="ECO:0000256" key="1">
    <source>
        <dbReference type="ARBA" id="ARBA00004604"/>
    </source>
</evidence>
<evidence type="ECO:0000256" key="7">
    <source>
        <dbReference type="SAM" id="MobiDB-lite"/>
    </source>
</evidence>
<keyword evidence="9" id="KW-1185">Reference proteome</keyword>
<proteinExistence type="inferred from homology"/>
<comment type="similarity">
    <text evidence="3">Belongs to the NOP53 family.</text>
</comment>
<reference evidence="8" key="1">
    <citation type="submission" date="2023-11" db="EMBL/GenBank/DDBJ databases">
        <title>Genome assemblies of two species of porcelain crab, Petrolisthes cinctipes and Petrolisthes manimaculis (Anomura: Porcellanidae).</title>
        <authorList>
            <person name="Angst P."/>
        </authorList>
    </citation>
    <scope>NUCLEOTIDE SEQUENCE</scope>
    <source>
        <strain evidence="8">PB745_02</strain>
        <tissue evidence="8">Gill</tissue>
    </source>
</reference>
<keyword evidence="6" id="KW-0539">Nucleus</keyword>
<dbReference type="GO" id="GO:0008097">
    <property type="term" value="F:5S rRNA binding"/>
    <property type="evidence" value="ECO:0007669"/>
    <property type="project" value="TreeGrafter"/>
</dbReference>
<dbReference type="Proteomes" id="UP001292094">
    <property type="component" value="Unassembled WGS sequence"/>
</dbReference>
<dbReference type="Pfam" id="PF07767">
    <property type="entry name" value="Nop53"/>
    <property type="match status" value="1"/>
</dbReference>
<evidence type="ECO:0000256" key="2">
    <source>
        <dbReference type="ARBA" id="ARBA00004642"/>
    </source>
</evidence>
<feature type="region of interest" description="Disordered" evidence="7">
    <location>
        <begin position="1"/>
        <end position="50"/>
    </location>
</feature>
<organism evidence="8 9">
    <name type="scientific">Petrolisthes manimaculis</name>
    <dbReference type="NCBI Taxonomy" id="1843537"/>
    <lineage>
        <taxon>Eukaryota</taxon>
        <taxon>Metazoa</taxon>
        <taxon>Ecdysozoa</taxon>
        <taxon>Arthropoda</taxon>
        <taxon>Crustacea</taxon>
        <taxon>Multicrustacea</taxon>
        <taxon>Malacostraca</taxon>
        <taxon>Eumalacostraca</taxon>
        <taxon>Eucarida</taxon>
        <taxon>Decapoda</taxon>
        <taxon>Pleocyemata</taxon>
        <taxon>Anomura</taxon>
        <taxon>Galatheoidea</taxon>
        <taxon>Porcellanidae</taxon>
        <taxon>Petrolisthes</taxon>
    </lineage>
</organism>
<feature type="compositionally biased region" description="Polar residues" evidence="7">
    <location>
        <begin position="1"/>
        <end position="10"/>
    </location>
</feature>
<feature type="compositionally biased region" description="Basic and acidic residues" evidence="7">
    <location>
        <begin position="26"/>
        <end position="50"/>
    </location>
</feature>
<feature type="compositionally biased region" description="Basic and acidic residues" evidence="7">
    <location>
        <begin position="268"/>
        <end position="282"/>
    </location>
</feature>
<evidence type="ECO:0000313" key="9">
    <source>
        <dbReference type="Proteomes" id="UP001292094"/>
    </source>
</evidence>
<protein>
    <recommendedName>
        <fullName evidence="4">Ribosome biogenesis protein NOP53</fullName>
    </recommendedName>
</protein>
<evidence type="ECO:0000256" key="6">
    <source>
        <dbReference type="ARBA" id="ARBA00023242"/>
    </source>
</evidence>
<evidence type="ECO:0000313" key="8">
    <source>
        <dbReference type="EMBL" id="KAK4306981.1"/>
    </source>
</evidence>
<keyword evidence="5" id="KW-0690">Ribosome biogenesis</keyword>
<dbReference type="PANTHER" id="PTHR14211">
    <property type="entry name" value="GLIOMA SUPPRESSOR CANDIDATE REGION GENE 2"/>
    <property type="match status" value="1"/>
</dbReference>
<feature type="compositionally biased region" description="Basic residues" evidence="7">
    <location>
        <begin position="11"/>
        <end position="25"/>
    </location>
</feature>
<dbReference type="EMBL" id="JAWZYT010002061">
    <property type="protein sequence ID" value="KAK4306981.1"/>
    <property type="molecule type" value="Genomic_DNA"/>
</dbReference>
<dbReference type="InterPro" id="IPR011687">
    <property type="entry name" value="Nop53/GLTSCR2"/>
</dbReference>
<feature type="region of interest" description="Disordered" evidence="7">
    <location>
        <begin position="268"/>
        <end position="380"/>
    </location>
</feature>
<dbReference type="AlphaFoldDB" id="A0AAE1U3F7"/>
<accession>A0AAE1U3F7</accession>
<evidence type="ECO:0000256" key="3">
    <source>
        <dbReference type="ARBA" id="ARBA00008838"/>
    </source>
</evidence>
<dbReference type="GO" id="GO:0005654">
    <property type="term" value="C:nucleoplasm"/>
    <property type="evidence" value="ECO:0007669"/>
    <property type="project" value="UniProtKB-SubCell"/>
</dbReference>